<feature type="chain" id="PRO_5047165822" description="Pilus assembly protein CpaD" evidence="1">
    <location>
        <begin position="33"/>
        <end position="224"/>
    </location>
</feature>
<evidence type="ECO:0008006" key="4">
    <source>
        <dbReference type="Google" id="ProtNLM"/>
    </source>
</evidence>
<feature type="signal peptide" evidence="1">
    <location>
        <begin position="1"/>
        <end position="32"/>
    </location>
</feature>
<organism evidence="2 3">
    <name type="scientific">Iodidimonas muriae</name>
    <dbReference type="NCBI Taxonomy" id="261467"/>
    <lineage>
        <taxon>Bacteria</taxon>
        <taxon>Pseudomonadati</taxon>
        <taxon>Pseudomonadota</taxon>
        <taxon>Alphaproteobacteria</taxon>
        <taxon>Iodidimonadales</taxon>
        <taxon>Iodidimonadaceae</taxon>
        <taxon>Iodidimonas</taxon>
    </lineage>
</organism>
<evidence type="ECO:0000313" key="2">
    <source>
        <dbReference type="EMBL" id="GGO14381.1"/>
    </source>
</evidence>
<sequence length="224" mass="23395">MRQSVRKLARVSAASIALALLGACQSSLPAHYDGIEQEARNEVHMVRLAHKIDSAADDGLADSQKTSIIRFLAELDAGYGDSVTLVSGTRFPETAFADVGRIIRAHGLALGADAASIGEEPDSNGAILVVDRYIVTSPQCPNSVLQMSKNYTNASSPQFGCANVINLGQMVANPRDLLTGNGNGRTSTGKAVQSLRAWREEVPIILVPQGADNGASGFGGSGGF</sequence>
<dbReference type="EMBL" id="BMOV01000007">
    <property type="protein sequence ID" value="GGO14381.1"/>
    <property type="molecule type" value="Genomic_DNA"/>
</dbReference>
<gene>
    <name evidence="2" type="ORF">GCM10007972_21460</name>
</gene>
<dbReference type="Pfam" id="PF09476">
    <property type="entry name" value="Pilus_CpaD"/>
    <property type="match status" value="1"/>
</dbReference>
<dbReference type="InterPro" id="IPR019027">
    <property type="entry name" value="Pilus_biogenesis_CpaD-related"/>
</dbReference>
<protein>
    <recommendedName>
        <fullName evidence="4">Pilus assembly protein CpaD</fullName>
    </recommendedName>
</protein>
<comment type="caution">
    <text evidence="2">The sequence shown here is derived from an EMBL/GenBank/DDBJ whole genome shotgun (WGS) entry which is preliminary data.</text>
</comment>
<dbReference type="PROSITE" id="PS51257">
    <property type="entry name" value="PROKAR_LIPOPROTEIN"/>
    <property type="match status" value="1"/>
</dbReference>
<name>A0ABQ2LEW0_9PROT</name>
<keyword evidence="3" id="KW-1185">Reference proteome</keyword>
<proteinExistence type="predicted"/>
<accession>A0ABQ2LEW0</accession>
<dbReference type="Proteomes" id="UP000602381">
    <property type="component" value="Unassembled WGS sequence"/>
</dbReference>
<evidence type="ECO:0000256" key="1">
    <source>
        <dbReference type="SAM" id="SignalP"/>
    </source>
</evidence>
<keyword evidence="1" id="KW-0732">Signal</keyword>
<evidence type="ECO:0000313" key="3">
    <source>
        <dbReference type="Proteomes" id="UP000602381"/>
    </source>
</evidence>
<reference evidence="3" key="1">
    <citation type="journal article" date="2019" name="Int. J. Syst. Evol. Microbiol.">
        <title>The Global Catalogue of Microorganisms (GCM) 10K type strain sequencing project: providing services to taxonomists for standard genome sequencing and annotation.</title>
        <authorList>
            <consortium name="The Broad Institute Genomics Platform"/>
            <consortium name="The Broad Institute Genome Sequencing Center for Infectious Disease"/>
            <person name="Wu L."/>
            <person name="Ma J."/>
        </authorList>
    </citation>
    <scope>NUCLEOTIDE SEQUENCE [LARGE SCALE GENOMIC DNA]</scope>
    <source>
        <strain evidence="3">JCM 17843</strain>
    </source>
</reference>
<dbReference type="RefSeq" id="WP_188873904.1">
    <property type="nucleotide sequence ID" value="NZ_BMOV01000007.1"/>
</dbReference>